<evidence type="ECO:0000313" key="1">
    <source>
        <dbReference type="EMBL" id="MCY9186394.1"/>
    </source>
</evidence>
<dbReference type="PANTHER" id="PTHR35145">
    <property type="entry name" value="CYTOPLASMIC PROTEIN-RELATED"/>
    <property type="match status" value="1"/>
</dbReference>
<proteinExistence type="predicted"/>
<reference evidence="2 3" key="1">
    <citation type="submission" date="2017-12" db="EMBL/GenBank/DDBJ databases">
        <title>Comparative Functional Genomics of Dry Heat Resistant strains isolated from the Viking Spacecraft.</title>
        <authorList>
            <person name="Seuylemezian A."/>
            <person name="Cooper K."/>
            <person name="Vaishampayan P."/>
        </authorList>
    </citation>
    <scope>NUCLEOTIDE SEQUENCE [LARGE SCALE GENOMIC DNA]</scope>
    <source>
        <strain evidence="2 3">V48-19</strain>
    </source>
</reference>
<dbReference type="InterPro" id="IPR007351">
    <property type="entry name" value="YjbR"/>
</dbReference>
<sequence>MTLNEIIDYCLSYPDTYKDYPFGEGWTVMRHKGNKKLFALIFNLDGHLCINLKCEPERANFLRSIYKEVKPGYHMNKDHWNTIILDGALSKETLGDMVQHSFELTKPKKSHS</sequence>
<dbReference type="InterPro" id="IPR038056">
    <property type="entry name" value="YjbR-like_sf"/>
</dbReference>
<dbReference type="Pfam" id="PF04237">
    <property type="entry name" value="YjbR"/>
    <property type="match status" value="1"/>
</dbReference>
<dbReference type="InterPro" id="IPR058532">
    <property type="entry name" value="YjbR/MT2646/Rv2570-like"/>
</dbReference>
<dbReference type="EMBL" id="PGUV01000010">
    <property type="protein sequence ID" value="PLS06642.1"/>
    <property type="molecule type" value="Genomic_DNA"/>
</dbReference>
<dbReference type="SUPFAM" id="SSF142906">
    <property type="entry name" value="YjbR-like"/>
    <property type="match status" value="1"/>
</dbReference>
<dbReference type="Proteomes" id="UP000234803">
    <property type="component" value="Unassembled WGS sequence"/>
</dbReference>
<organism evidence="2 3">
    <name type="scientific">Bacillus halotolerans</name>
    <dbReference type="NCBI Taxonomy" id="260554"/>
    <lineage>
        <taxon>Bacteria</taxon>
        <taxon>Bacillati</taxon>
        <taxon>Bacillota</taxon>
        <taxon>Bacilli</taxon>
        <taxon>Bacillales</taxon>
        <taxon>Bacillaceae</taxon>
        <taxon>Bacillus</taxon>
    </lineage>
</organism>
<keyword evidence="1" id="KW-0238">DNA-binding</keyword>
<protein>
    <submittedName>
        <fullName evidence="1">MmcQ/YjbR family DNA-binding protein</fullName>
    </submittedName>
</protein>
<dbReference type="KEGG" id="bht:DIC78_07325"/>
<dbReference type="PANTHER" id="PTHR35145:SF1">
    <property type="entry name" value="CYTOPLASMIC PROTEIN"/>
    <property type="match status" value="1"/>
</dbReference>
<comment type="caution">
    <text evidence="2">The sequence shown here is derived from an EMBL/GenBank/DDBJ whole genome shotgun (WGS) entry which is preliminary data.</text>
</comment>
<evidence type="ECO:0000313" key="3">
    <source>
        <dbReference type="Proteomes" id="UP000234803"/>
    </source>
</evidence>
<dbReference type="RefSeq" id="WP_024120329.1">
    <property type="nucleotide sequence ID" value="NZ_ASJT01000008.1"/>
</dbReference>
<dbReference type="GeneID" id="50134712"/>
<dbReference type="AlphaFoldDB" id="A0A9Q6A8N4"/>
<reference evidence="1" key="2">
    <citation type="submission" date="2022-02" db="EMBL/GenBank/DDBJ databases">
        <title>Crop Bioprotection Bacillus Genome Sequencing.</title>
        <authorList>
            <person name="Dunlap C."/>
        </authorList>
    </citation>
    <scope>NUCLEOTIDE SEQUENCE</scope>
    <source>
        <strain evidence="1">EC49O2N-C10</strain>
    </source>
</reference>
<name>A0A9Q6A8N4_9BACI</name>
<dbReference type="Proteomes" id="UP001073053">
    <property type="component" value="Unassembled WGS sequence"/>
</dbReference>
<evidence type="ECO:0000313" key="2">
    <source>
        <dbReference type="EMBL" id="PLS06642.1"/>
    </source>
</evidence>
<dbReference type="EMBL" id="JALAWA010000012">
    <property type="protein sequence ID" value="MCY9186394.1"/>
    <property type="molecule type" value="Genomic_DNA"/>
</dbReference>
<dbReference type="Gene3D" id="3.90.1150.30">
    <property type="match status" value="1"/>
</dbReference>
<accession>A0A9Q6A8N4</accession>
<dbReference type="GO" id="GO:0003677">
    <property type="term" value="F:DNA binding"/>
    <property type="evidence" value="ECO:0007669"/>
    <property type="project" value="UniProtKB-KW"/>
</dbReference>
<gene>
    <name evidence="2" type="ORF">CUU63_12490</name>
    <name evidence="1" type="ORF">MOF03_17425</name>
</gene>